<dbReference type="GeneID" id="63769921"/>
<reference evidence="2 3" key="1">
    <citation type="submission" date="2016-07" db="EMBL/GenBank/DDBJ databases">
        <title>Pervasive Adenine N6-methylation of Active Genes in Fungi.</title>
        <authorList>
            <consortium name="DOE Joint Genome Institute"/>
            <person name="Mondo S.J."/>
            <person name="Dannebaum R.O."/>
            <person name="Kuo R.C."/>
            <person name="Labutti K."/>
            <person name="Haridas S."/>
            <person name="Kuo A."/>
            <person name="Salamov A."/>
            <person name="Ahrendt S.R."/>
            <person name="Lipzen A."/>
            <person name="Sullivan W."/>
            <person name="Andreopoulos W.B."/>
            <person name="Clum A."/>
            <person name="Lindquist E."/>
            <person name="Daum C."/>
            <person name="Ramamoorthy G.K."/>
            <person name="Gryganskyi A."/>
            <person name="Culley D."/>
            <person name="Magnuson J.K."/>
            <person name="James T.Y."/>
            <person name="O'Malley M.A."/>
            <person name="Stajich J.E."/>
            <person name="Spatafora J.W."/>
            <person name="Visel A."/>
            <person name="Grigoriev I.V."/>
        </authorList>
    </citation>
    <scope>NUCLEOTIDE SEQUENCE [LARGE SCALE GENOMIC DNA]</scope>
    <source>
        <strain evidence="2 3">CBS 129021</strain>
    </source>
</reference>
<gene>
    <name evidence="2" type="ORF">BCR38DRAFT_15084</name>
</gene>
<name>A0A1Y2EJ94_9PEZI</name>
<organism evidence="2 3">
    <name type="scientific">Pseudomassariella vexata</name>
    <dbReference type="NCBI Taxonomy" id="1141098"/>
    <lineage>
        <taxon>Eukaryota</taxon>
        <taxon>Fungi</taxon>
        <taxon>Dikarya</taxon>
        <taxon>Ascomycota</taxon>
        <taxon>Pezizomycotina</taxon>
        <taxon>Sordariomycetes</taxon>
        <taxon>Xylariomycetidae</taxon>
        <taxon>Amphisphaeriales</taxon>
        <taxon>Pseudomassariaceae</taxon>
        <taxon>Pseudomassariella</taxon>
    </lineage>
</organism>
<sequence length="156" mass="17106">MFWTRVMVNRLGSDDVMEHVATAIDIYAKNGRIGASETMYCQSGLDKDGNAPSHLAIMGYIIGSHVWWRSTDEEAVDNLAGESDGGPSARTRNRVLRLKRQRGSQAGRKQNVSYLDLFPHASRAGKTCPSVCCSSTNDTGREQTNAPYHRSDTAVA</sequence>
<feature type="region of interest" description="Disordered" evidence="1">
    <location>
        <begin position="134"/>
        <end position="156"/>
    </location>
</feature>
<comment type="caution">
    <text evidence="2">The sequence shown here is derived from an EMBL/GenBank/DDBJ whole genome shotgun (WGS) entry which is preliminary data.</text>
</comment>
<feature type="compositionally biased region" description="Polar residues" evidence="1">
    <location>
        <begin position="134"/>
        <end position="146"/>
    </location>
</feature>
<protein>
    <submittedName>
        <fullName evidence="2">Uncharacterized protein</fullName>
    </submittedName>
</protein>
<evidence type="ECO:0000313" key="2">
    <source>
        <dbReference type="EMBL" id="ORY71638.1"/>
    </source>
</evidence>
<proteinExistence type="predicted"/>
<evidence type="ECO:0000313" key="3">
    <source>
        <dbReference type="Proteomes" id="UP000193689"/>
    </source>
</evidence>
<dbReference type="AlphaFoldDB" id="A0A1Y2EJ94"/>
<dbReference type="Proteomes" id="UP000193689">
    <property type="component" value="Unassembled WGS sequence"/>
</dbReference>
<dbReference type="InParanoid" id="A0A1Y2EJ94"/>
<evidence type="ECO:0000256" key="1">
    <source>
        <dbReference type="SAM" id="MobiDB-lite"/>
    </source>
</evidence>
<dbReference type="RefSeq" id="XP_040721230.1">
    <property type="nucleotide sequence ID" value="XM_040853709.1"/>
</dbReference>
<dbReference type="EMBL" id="MCFJ01000001">
    <property type="protein sequence ID" value="ORY71638.1"/>
    <property type="molecule type" value="Genomic_DNA"/>
</dbReference>
<accession>A0A1Y2EJ94</accession>
<keyword evidence="3" id="KW-1185">Reference proteome</keyword>